<dbReference type="PANTHER" id="PTHR34476">
    <property type="entry name" value="DNA-DIRECTED RNA POLYMERASE SUBUNIT OMEGA"/>
    <property type="match status" value="1"/>
</dbReference>
<organism evidence="12 13">
    <name type="scientific">Pseudothauera rhizosphaerae</name>
    <dbReference type="NCBI Taxonomy" id="2565932"/>
    <lineage>
        <taxon>Bacteria</taxon>
        <taxon>Pseudomonadati</taxon>
        <taxon>Pseudomonadota</taxon>
        <taxon>Betaproteobacteria</taxon>
        <taxon>Rhodocyclales</taxon>
        <taxon>Zoogloeaceae</taxon>
        <taxon>Pseudothauera</taxon>
    </lineage>
</organism>
<dbReference type="PANTHER" id="PTHR34476:SF1">
    <property type="entry name" value="DNA-DIRECTED RNA POLYMERASE SUBUNIT OMEGA"/>
    <property type="match status" value="1"/>
</dbReference>
<evidence type="ECO:0000313" key="12">
    <source>
        <dbReference type="EMBL" id="THF60330.1"/>
    </source>
</evidence>
<evidence type="ECO:0000256" key="4">
    <source>
        <dbReference type="ARBA" id="ARBA00022478"/>
    </source>
</evidence>
<dbReference type="GO" id="GO:0003899">
    <property type="term" value="F:DNA-directed RNA polymerase activity"/>
    <property type="evidence" value="ECO:0007669"/>
    <property type="project" value="UniProtKB-UniRule"/>
</dbReference>
<dbReference type="GO" id="GO:0000428">
    <property type="term" value="C:DNA-directed RNA polymerase complex"/>
    <property type="evidence" value="ECO:0007669"/>
    <property type="project" value="UniProtKB-KW"/>
</dbReference>
<evidence type="ECO:0000256" key="8">
    <source>
        <dbReference type="ARBA" id="ARBA00029924"/>
    </source>
</evidence>
<evidence type="ECO:0000256" key="7">
    <source>
        <dbReference type="ARBA" id="ARBA00023163"/>
    </source>
</evidence>
<accession>A0A4S4APG6</accession>
<comment type="function">
    <text evidence="11">Promotes RNA polymerase assembly. Latches the N- and C-terminal regions of the beta' subunit thereby facilitating its interaction with the beta and alpha subunits.</text>
</comment>
<dbReference type="GO" id="GO:0003677">
    <property type="term" value="F:DNA binding"/>
    <property type="evidence" value="ECO:0007669"/>
    <property type="project" value="UniProtKB-UniRule"/>
</dbReference>
<comment type="caution">
    <text evidence="12">The sequence shown here is derived from an EMBL/GenBank/DDBJ whole genome shotgun (WGS) entry which is preliminary data.</text>
</comment>
<evidence type="ECO:0000256" key="1">
    <source>
        <dbReference type="ARBA" id="ARBA00006711"/>
    </source>
</evidence>
<reference evidence="12 13" key="1">
    <citation type="submission" date="2019-04" db="EMBL/GenBank/DDBJ databases">
        <title>Azoarcus rhizosphaerae sp. nov. isolated from rhizosphere of Ficus religiosa.</title>
        <authorList>
            <person name="Lin S.-Y."/>
            <person name="Hameed A."/>
            <person name="Hsu Y.-H."/>
            <person name="Young C.-C."/>
        </authorList>
    </citation>
    <scope>NUCLEOTIDE SEQUENCE [LARGE SCALE GENOMIC DNA]</scope>
    <source>
        <strain evidence="12 13">CC-YHH848</strain>
    </source>
</reference>
<keyword evidence="6 11" id="KW-0548">Nucleotidyltransferase</keyword>
<keyword evidence="7 11" id="KW-0804">Transcription</keyword>
<keyword evidence="4 11" id="KW-0240">DNA-directed RNA polymerase</keyword>
<keyword evidence="5 11" id="KW-0808">Transferase</keyword>
<dbReference type="InterPro" id="IPR036161">
    <property type="entry name" value="RPB6/omega-like_sf"/>
</dbReference>
<evidence type="ECO:0000256" key="2">
    <source>
        <dbReference type="ARBA" id="ARBA00012418"/>
    </source>
</evidence>
<dbReference type="EMBL" id="SSOD01000011">
    <property type="protein sequence ID" value="THF60330.1"/>
    <property type="molecule type" value="Genomic_DNA"/>
</dbReference>
<dbReference type="SMART" id="SM01409">
    <property type="entry name" value="RNA_pol_Rpb6"/>
    <property type="match status" value="1"/>
</dbReference>
<dbReference type="NCBIfam" id="TIGR00690">
    <property type="entry name" value="rpoZ"/>
    <property type="match status" value="1"/>
</dbReference>
<proteinExistence type="inferred from homology"/>
<dbReference type="AlphaFoldDB" id="A0A4S4APG6"/>
<comment type="catalytic activity">
    <reaction evidence="10 11">
        <text>RNA(n) + a ribonucleoside 5'-triphosphate = RNA(n+1) + diphosphate</text>
        <dbReference type="Rhea" id="RHEA:21248"/>
        <dbReference type="Rhea" id="RHEA-COMP:14527"/>
        <dbReference type="Rhea" id="RHEA-COMP:17342"/>
        <dbReference type="ChEBI" id="CHEBI:33019"/>
        <dbReference type="ChEBI" id="CHEBI:61557"/>
        <dbReference type="ChEBI" id="CHEBI:140395"/>
        <dbReference type="EC" id="2.7.7.6"/>
    </reaction>
</comment>
<keyword evidence="13" id="KW-1185">Reference proteome</keyword>
<dbReference type="Proteomes" id="UP000307956">
    <property type="component" value="Unassembled WGS sequence"/>
</dbReference>
<dbReference type="InterPro" id="IPR003716">
    <property type="entry name" value="DNA-dir_RNA_pol_omega"/>
</dbReference>
<evidence type="ECO:0000256" key="10">
    <source>
        <dbReference type="ARBA" id="ARBA00048552"/>
    </source>
</evidence>
<comment type="subunit">
    <text evidence="11">The RNAP catalytic core consists of 2 alpha, 1 beta, 1 beta' and 1 omega subunit. When a sigma factor is associated with the core the holoenzyme is formed, which can initiate transcription.</text>
</comment>
<evidence type="ECO:0000256" key="3">
    <source>
        <dbReference type="ARBA" id="ARBA00013725"/>
    </source>
</evidence>
<dbReference type="Pfam" id="PF01192">
    <property type="entry name" value="RNA_pol_Rpb6"/>
    <property type="match status" value="1"/>
</dbReference>
<dbReference type="RefSeq" id="WP_136385632.1">
    <property type="nucleotide sequence ID" value="NZ_SSOD01000011.1"/>
</dbReference>
<dbReference type="OrthoDB" id="9796300at2"/>
<dbReference type="Gene3D" id="3.90.940.10">
    <property type="match status" value="1"/>
</dbReference>
<dbReference type="GO" id="GO:0006351">
    <property type="term" value="P:DNA-templated transcription"/>
    <property type="evidence" value="ECO:0007669"/>
    <property type="project" value="UniProtKB-UniRule"/>
</dbReference>
<evidence type="ECO:0000256" key="11">
    <source>
        <dbReference type="HAMAP-Rule" id="MF_00366"/>
    </source>
</evidence>
<dbReference type="HAMAP" id="MF_00366">
    <property type="entry name" value="RNApol_bact_RpoZ"/>
    <property type="match status" value="1"/>
</dbReference>
<evidence type="ECO:0000313" key="13">
    <source>
        <dbReference type="Proteomes" id="UP000307956"/>
    </source>
</evidence>
<sequence length="71" mass="7875">MARITVEDCLKRIPNRFQLTLAATYRARQLTVGGTPQIEIDKNDRDKPTVIALREIAAGKVGLEVLNRGQA</sequence>
<comment type="similarity">
    <text evidence="1 11">Belongs to the RNA polymerase subunit omega family.</text>
</comment>
<name>A0A4S4APG6_9RHOO</name>
<dbReference type="EC" id="2.7.7.6" evidence="2 11"/>
<protein>
    <recommendedName>
        <fullName evidence="3 11">DNA-directed RNA polymerase subunit omega</fullName>
        <shortName evidence="11">RNAP omega subunit</shortName>
        <ecNumber evidence="2 11">2.7.7.6</ecNumber>
    </recommendedName>
    <alternativeName>
        <fullName evidence="9 11">RNA polymerase omega subunit</fullName>
    </alternativeName>
    <alternativeName>
        <fullName evidence="8 11">Transcriptase subunit omega</fullName>
    </alternativeName>
</protein>
<dbReference type="SUPFAM" id="SSF63562">
    <property type="entry name" value="RPB6/omega subunit-like"/>
    <property type="match status" value="1"/>
</dbReference>
<evidence type="ECO:0000256" key="5">
    <source>
        <dbReference type="ARBA" id="ARBA00022679"/>
    </source>
</evidence>
<evidence type="ECO:0000256" key="6">
    <source>
        <dbReference type="ARBA" id="ARBA00022695"/>
    </source>
</evidence>
<evidence type="ECO:0000256" key="9">
    <source>
        <dbReference type="ARBA" id="ARBA00030998"/>
    </source>
</evidence>
<gene>
    <name evidence="11" type="primary">rpoZ</name>
    <name evidence="12" type="ORF">E6O51_14065</name>
</gene>
<dbReference type="InterPro" id="IPR006110">
    <property type="entry name" value="Pol_omega/Rpo6/RPB6"/>
</dbReference>